<dbReference type="SUPFAM" id="SSF52266">
    <property type="entry name" value="SGNH hydrolase"/>
    <property type="match status" value="1"/>
</dbReference>
<evidence type="ECO:0000313" key="1">
    <source>
        <dbReference type="EMBL" id="MFD2206852.1"/>
    </source>
</evidence>
<dbReference type="EMBL" id="JBHUII010000007">
    <property type="protein sequence ID" value="MFD2206852.1"/>
    <property type="molecule type" value="Genomic_DNA"/>
</dbReference>
<proteinExistence type="predicted"/>
<protein>
    <recommendedName>
        <fullName evidence="3">SGNH hydrolase-type esterase domain-containing protein</fullName>
    </recommendedName>
</protein>
<keyword evidence="2" id="KW-1185">Reference proteome</keyword>
<organism evidence="1 2">
    <name type="scientific">Kiloniella antarctica</name>
    <dbReference type="NCBI Taxonomy" id="1550907"/>
    <lineage>
        <taxon>Bacteria</taxon>
        <taxon>Pseudomonadati</taxon>
        <taxon>Pseudomonadota</taxon>
        <taxon>Alphaproteobacteria</taxon>
        <taxon>Rhodospirillales</taxon>
        <taxon>Kiloniellaceae</taxon>
        <taxon>Kiloniella</taxon>
    </lineage>
</organism>
<dbReference type="RefSeq" id="WP_380252895.1">
    <property type="nucleotide sequence ID" value="NZ_JBHUII010000007.1"/>
</dbReference>
<gene>
    <name evidence="1" type="ORF">ACFSKO_14570</name>
</gene>
<name>A0ABW5BL32_9PROT</name>
<dbReference type="Proteomes" id="UP001597294">
    <property type="component" value="Unassembled WGS sequence"/>
</dbReference>
<sequence length="336" mass="38539">MISQLISLYTEKFIRAGKVSKTLYRFDAVIGFWGAPNIERNLLLPEYSPDEKVVKHNDDGNRDIPFQLKGGEQSVVCIGGSHTWGGGVNAEQRYSDILREKTGRNVVNLGHASLGIDQVCLAILEKSKKFNPRVIVIEQYPWAVIRILNNYVNGYLKPVFSLDQSGSLKLKKVPNYARFKLFRQMLGSFYSYKKELNEFRGGIEIVNNYDPMTDPIFLYWKCGHYDYLYALLEKILIVIRDHCLQNNIQLIFALGAIYQQFQKASPSDLVDYDLPRKRLMAILDEIGVAYVDMTDPMLNEHSDESPVIFKDGHINEKGNKVFAEILQGKMKERGWL</sequence>
<dbReference type="Gene3D" id="3.40.50.1110">
    <property type="entry name" value="SGNH hydrolase"/>
    <property type="match status" value="1"/>
</dbReference>
<accession>A0ABW5BL32</accession>
<reference evidence="2" key="1">
    <citation type="journal article" date="2019" name="Int. J. Syst. Evol. Microbiol.">
        <title>The Global Catalogue of Microorganisms (GCM) 10K type strain sequencing project: providing services to taxonomists for standard genome sequencing and annotation.</title>
        <authorList>
            <consortium name="The Broad Institute Genomics Platform"/>
            <consortium name="The Broad Institute Genome Sequencing Center for Infectious Disease"/>
            <person name="Wu L."/>
            <person name="Ma J."/>
        </authorList>
    </citation>
    <scope>NUCLEOTIDE SEQUENCE [LARGE SCALE GENOMIC DNA]</scope>
    <source>
        <strain evidence="2">CGMCC 4.7192</strain>
    </source>
</reference>
<evidence type="ECO:0008006" key="3">
    <source>
        <dbReference type="Google" id="ProtNLM"/>
    </source>
</evidence>
<dbReference type="InterPro" id="IPR036514">
    <property type="entry name" value="SGNH_hydro_sf"/>
</dbReference>
<evidence type="ECO:0000313" key="2">
    <source>
        <dbReference type="Proteomes" id="UP001597294"/>
    </source>
</evidence>
<comment type="caution">
    <text evidence="1">The sequence shown here is derived from an EMBL/GenBank/DDBJ whole genome shotgun (WGS) entry which is preliminary data.</text>
</comment>